<dbReference type="PANTHER" id="PTHR10907:SF47">
    <property type="entry name" value="REGUCALCIN"/>
    <property type="match status" value="1"/>
</dbReference>
<accession>A0ABU9YAK3</accession>
<proteinExistence type="inferred from homology"/>
<keyword evidence="4" id="KW-1185">Reference proteome</keyword>
<evidence type="ECO:0000313" key="4">
    <source>
        <dbReference type="Proteomes" id="UP001419910"/>
    </source>
</evidence>
<dbReference type="Pfam" id="PF08450">
    <property type="entry name" value="SGL"/>
    <property type="match status" value="1"/>
</dbReference>
<dbReference type="RefSeq" id="WP_343890995.1">
    <property type="nucleotide sequence ID" value="NZ_BAAAEH010000037.1"/>
</dbReference>
<evidence type="ECO:0000313" key="3">
    <source>
        <dbReference type="EMBL" id="MEN2792834.1"/>
    </source>
</evidence>
<dbReference type="EC" id="3.1.1.99" evidence="3"/>
<comment type="caution">
    <text evidence="3">The sequence shown here is derived from an EMBL/GenBank/DDBJ whole genome shotgun (WGS) entry which is preliminary data.</text>
</comment>
<dbReference type="InterPro" id="IPR013658">
    <property type="entry name" value="SGL"/>
</dbReference>
<dbReference type="PRINTS" id="PR01790">
    <property type="entry name" value="SMP30FAMILY"/>
</dbReference>
<reference evidence="3 4" key="1">
    <citation type="submission" date="2024-05" db="EMBL/GenBank/DDBJ databases">
        <authorList>
            <person name="Liu Q."/>
            <person name="Xin Y.-H."/>
        </authorList>
    </citation>
    <scope>NUCLEOTIDE SEQUENCE [LARGE SCALE GENOMIC DNA]</scope>
    <source>
        <strain evidence="3 4">CGMCC 1.10181</strain>
    </source>
</reference>
<dbReference type="InterPro" id="IPR005511">
    <property type="entry name" value="SMP-30"/>
</dbReference>
<comment type="similarity">
    <text evidence="1">Belongs to the SMP-30/CGR1 family.</text>
</comment>
<feature type="domain" description="SMP-30/Gluconolactonase/LRE-like region" evidence="2">
    <location>
        <begin position="16"/>
        <end position="257"/>
    </location>
</feature>
<dbReference type="Gene3D" id="2.120.10.30">
    <property type="entry name" value="TolB, C-terminal domain"/>
    <property type="match status" value="1"/>
</dbReference>
<sequence length="294" mass="30851">MAVSSVRKVCSVGATLGEGPVWVGREQALWFVDIKQQRLYRFDPATNGLTSWDAPSQIGWVLPAADGGFIVGMQRGIERFDPATGAFATIVKPEPHLPGNRLNDATTDAHGRIWFGSMDDAESGVTGHLYALDSGGVRHAGLDPVSITNGPSFSPDGRTLYHTDTLGKVIHAVAVNDDGTLGAARAFATIEEGAGWPDGSVVDSEGCVWTGLYGGWGVRRYAPDGALLETVALPTANITKLAFGGPELKTAYVTSARKGLDSAALEAQPEAGDLFAFEVDVPGLPVTEVGTLES</sequence>
<protein>
    <submittedName>
        <fullName evidence="3">SMP-30/gluconolactonase/LRE family protein</fullName>
        <ecNumber evidence="3">3.1.1.99</ecNumber>
    </submittedName>
</protein>
<dbReference type="InterPro" id="IPR011042">
    <property type="entry name" value="6-blade_b-propeller_TolB-like"/>
</dbReference>
<dbReference type="PANTHER" id="PTHR10907">
    <property type="entry name" value="REGUCALCIN"/>
    <property type="match status" value="1"/>
</dbReference>
<gene>
    <name evidence="3" type="ORF">ABC974_24610</name>
</gene>
<evidence type="ECO:0000259" key="2">
    <source>
        <dbReference type="Pfam" id="PF08450"/>
    </source>
</evidence>
<dbReference type="SUPFAM" id="SSF63829">
    <property type="entry name" value="Calcium-dependent phosphotriesterase"/>
    <property type="match status" value="1"/>
</dbReference>
<keyword evidence="3" id="KW-0378">Hydrolase</keyword>
<dbReference type="GO" id="GO:0016787">
    <property type="term" value="F:hydrolase activity"/>
    <property type="evidence" value="ECO:0007669"/>
    <property type="project" value="UniProtKB-KW"/>
</dbReference>
<name>A0ABU9YAK3_9SPHN</name>
<dbReference type="EMBL" id="JBDIME010000034">
    <property type="protein sequence ID" value="MEN2792834.1"/>
    <property type="molecule type" value="Genomic_DNA"/>
</dbReference>
<organism evidence="3 4">
    <name type="scientific">Sphingomonas oligophenolica</name>
    <dbReference type="NCBI Taxonomy" id="301154"/>
    <lineage>
        <taxon>Bacteria</taxon>
        <taxon>Pseudomonadati</taxon>
        <taxon>Pseudomonadota</taxon>
        <taxon>Alphaproteobacteria</taxon>
        <taxon>Sphingomonadales</taxon>
        <taxon>Sphingomonadaceae</taxon>
        <taxon>Sphingomonas</taxon>
    </lineage>
</organism>
<dbReference type="Proteomes" id="UP001419910">
    <property type="component" value="Unassembled WGS sequence"/>
</dbReference>
<evidence type="ECO:0000256" key="1">
    <source>
        <dbReference type="ARBA" id="ARBA00008853"/>
    </source>
</evidence>